<reference evidence="6 7" key="1">
    <citation type="submission" date="2019-09" db="EMBL/GenBank/DDBJ databases">
        <title>Genome sequence of Roseospira marina, one of the more divergent members of the non-sulfur purple photosynthetic bacterial family, the Rhodospirillaceae.</title>
        <authorList>
            <person name="Meyer T."/>
            <person name="Kyndt J."/>
        </authorList>
    </citation>
    <scope>NUCLEOTIDE SEQUENCE [LARGE SCALE GENOMIC DNA]</scope>
    <source>
        <strain evidence="6 7">DSM 15113</strain>
    </source>
</reference>
<dbReference type="InterPro" id="IPR051054">
    <property type="entry name" value="SorC_transcr_regulators"/>
</dbReference>
<keyword evidence="2" id="KW-0805">Transcription regulation</keyword>
<evidence type="ECO:0000259" key="5">
    <source>
        <dbReference type="Pfam" id="PF04198"/>
    </source>
</evidence>
<dbReference type="GO" id="GO:0030246">
    <property type="term" value="F:carbohydrate binding"/>
    <property type="evidence" value="ECO:0007669"/>
    <property type="project" value="InterPro"/>
</dbReference>
<evidence type="ECO:0000256" key="3">
    <source>
        <dbReference type="ARBA" id="ARBA00023125"/>
    </source>
</evidence>
<dbReference type="Proteomes" id="UP000324065">
    <property type="component" value="Unassembled WGS sequence"/>
</dbReference>
<evidence type="ECO:0000256" key="1">
    <source>
        <dbReference type="ARBA" id="ARBA00010466"/>
    </source>
</evidence>
<evidence type="ECO:0000256" key="2">
    <source>
        <dbReference type="ARBA" id="ARBA00023015"/>
    </source>
</evidence>
<protein>
    <submittedName>
        <fullName evidence="6">Sugar-binding transcriptional regulator</fullName>
    </submittedName>
</protein>
<evidence type="ECO:0000313" key="7">
    <source>
        <dbReference type="Proteomes" id="UP000324065"/>
    </source>
</evidence>
<dbReference type="Pfam" id="PF04198">
    <property type="entry name" value="Sugar-bind"/>
    <property type="match status" value="1"/>
</dbReference>
<keyword evidence="3" id="KW-0238">DNA-binding</keyword>
<sequence>MSRKKASNGTRLDDAARAGWLYYVAGNTQEDIAEKMGMSRQAVQRLVSLSVSEGLVKVRLDHPIARCLDLAARVKDRCGLRFCEVVPTDPDTESSTLGVAEAGATEIERHLLSPDSRVIAIGTGRTLKAAIGLLPPITAPDKQVVSLTGNIAPDGSLAFYSAIFSMAELVTARHYLMPCPVVAASVEERDRLRDQPVIRASLSLARHADVVFVGLGDLGPEAPLFVDGFITPRDLQALRDAGAVGEIIGWAFDGDGRLIACDSNARVVSAALDWPDETLVIAMAKGERKVPGLHAVIRGKLVNGLITDEGTAIALLGEE</sequence>
<feature type="domain" description="Sugar-binding" evidence="5">
    <location>
        <begin position="63"/>
        <end position="316"/>
    </location>
</feature>
<dbReference type="PANTHER" id="PTHR34294:SF1">
    <property type="entry name" value="TRANSCRIPTIONAL REGULATOR LSRR"/>
    <property type="match status" value="1"/>
</dbReference>
<organism evidence="6 7">
    <name type="scientific">Roseospira marina</name>
    <dbReference type="NCBI Taxonomy" id="140057"/>
    <lineage>
        <taxon>Bacteria</taxon>
        <taxon>Pseudomonadati</taxon>
        <taxon>Pseudomonadota</taxon>
        <taxon>Alphaproteobacteria</taxon>
        <taxon>Rhodospirillales</taxon>
        <taxon>Rhodospirillaceae</taxon>
        <taxon>Roseospira</taxon>
    </lineage>
</organism>
<dbReference type="Gene3D" id="1.10.10.10">
    <property type="entry name" value="Winged helix-like DNA-binding domain superfamily/Winged helix DNA-binding domain"/>
    <property type="match status" value="1"/>
</dbReference>
<dbReference type="RefSeq" id="WP_150061804.1">
    <property type="nucleotide sequence ID" value="NZ_JACHII010000007.1"/>
</dbReference>
<evidence type="ECO:0000313" key="6">
    <source>
        <dbReference type="EMBL" id="KAA5606282.1"/>
    </source>
</evidence>
<comment type="similarity">
    <text evidence="1">Belongs to the SorC transcriptional regulatory family.</text>
</comment>
<evidence type="ECO:0000256" key="4">
    <source>
        <dbReference type="ARBA" id="ARBA00023163"/>
    </source>
</evidence>
<comment type="caution">
    <text evidence="6">The sequence shown here is derived from an EMBL/GenBank/DDBJ whole genome shotgun (WGS) entry which is preliminary data.</text>
</comment>
<dbReference type="OrthoDB" id="7065657at2"/>
<keyword evidence="7" id="KW-1185">Reference proteome</keyword>
<dbReference type="EMBL" id="VWPJ01000005">
    <property type="protein sequence ID" value="KAA5606282.1"/>
    <property type="molecule type" value="Genomic_DNA"/>
</dbReference>
<dbReference type="PANTHER" id="PTHR34294">
    <property type="entry name" value="TRANSCRIPTIONAL REGULATOR-RELATED"/>
    <property type="match status" value="1"/>
</dbReference>
<dbReference type="InterPro" id="IPR036388">
    <property type="entry name" value="WH-like_DNA-bd_sf"/>
</dbReference>
<dbReference type="SUPFAM" id="SSF100950">
    <property type="entry name" value="NagB/RpiA/CoA transferase-like"/>
    <property type="match status" value="1"/>
</dbReference>
<gene>
    <name evidence="6" type="ORF">F1188_07645</name>
</gene>
<dbReference type="AlphaFoldDB" id="A0A5M6IDY2"/>
<dbReference type="Gene3D" id="3.40.50.1360">
    <property type="match status" value="1"/>
</dbReference>
<dbReference type="GO" id="GO:0003677">
    <property type="term" value="F:DNA binding"/>
    <property type="evidence" value="ECO:0007669"/>
    <property type="project" value="UniProtKB-KW"/>
</dbReference>
<keyword evidence="4" id="KW-0804">Transcription</keyword>
<accession>A0A5M6IDY2</accession>
<dbReference type="InterPro" id="IPR007324">
    <property type="entry name" value="Sugar-bd_dom_put"/>
</dbReference>
<proteinExistence type="inferred from homology"/>
<dbReference type="InterPro" id="IPR037171">
    <property type="entry name" value="NagB/RpiA_transferase-like"/>
</dbReference>
<name>A0A5M6IDY2_9PROT</name>